<gene>
    <name evidence="2" type="ORF">J0X12_05460</name>
</gene>
<organism evidence="2 3">
    <name type="scientific">Sneathiella sedimenti</name>
    <dbReference type="NCBI Taxonomy" id="2816034"/>
    <lineage>
        <taxon>Bacteria</taxon>
        <taxon>Pseudomonadati</taxon>
        <taxon>Pseudomonadota</taxon>
        <taxon>Alphaproteobacteria</taxon>
        <taxon>Sneathiellales</taxon>
        <taxon>Sneathiellaceae</taxon>
        <taxon>Sneathiella</taxon>
    </lineage>
</organism>
<protein>
    <submittedName>
        <fullName evidence="2">VOC family protein</fullName>
    </submittedName>
</protein>
<dbReference type="Pfam" id="PF13468">
    <property type="entry name" value="Glyoxalase_3"/>
    <property type="match status" value="1"/>
</dbReference>
<reference evidence="2 3" key="1">
    <citation type="submission" date="2021-03" db="EMBL/GenBank/DDBJ databases">
        <title>Sneathiella sp. CAU 1612 isolated from Kang Won-do.</title>
        <authorList>
            <person name="Kim W."/>
        </authorList>
    </citation>
    <scope>NUCLEOTIDE SEQUENCE [LARGE SCALE GENOMIC DNA]</scope>
    <source>
        <strain evidence="2 3">CAU 1612</strain>
    </source>
</reference>
<dbReference type="InterPro" id="IPR025870">
    <property type="entry name" value="Glyoxalase-like_dom"/>
</dbReference>
<dbReference type="SUPFAM" id="SSF54593">
    <property type="entry name" value="Glyoxalase/Bleomycin resistance protein/Dihydroxybiphenyl dioxygenase"/>
    <property type="match status" value="1"/>
</dbReference>
<dbReference type="EMBL" id="JAFLNC010000002">
    <property type="protein sequence ID" value="MBO0333047.1"/>
    <property type="molecule type" value="Genomic_DNA"/>
</dbReference>
<dbReference type="RefSeq" id="WP_207043072.1">
    <property type="nucleotide sequence ID" value="NZ_JAFLNC010000002.1"/>
</dbReference>
<comment type="caution">
    <text evidence="2">The sequence shown here is derived from an EMBL/GenBank/DDBJ whole genome shotgun (WGS) entry which is preliminary data.</text>
</comment>
<evidence type="ECO:0000313" key="2">
    <source>
        <dbReference type="EMBL" id="MBO0333047.1"/>
    </source>
</evidence>
<keyword evidence="3" id="KW-1185">Reference proteome</keyword>
<dbReference type="PANTHER" id="PTHR40265">
    <property type="entry name" value="BLL2707 PROTEIN"/>
    <property type="match status" value="1"/>
</dbReference>
<sequence>MLHNITGIDHVLVGVEKLEDARATYEKLGFTPTPRGSHIGWGTANYCIMFDEDYIELLGIVDPSLETNGLDVALAERGEGLLGVALASDDPEAAHQSLTEDGLEPSEMLTLKRKLELPDGDVLPEFTLIRLTSSAGLTAKNLFICHHLTPELVRQPDWISHPNGAKYINSVVVVVENPGNLAPYYQRLCGSINVTLTDNTLTVRFGRGSLIFVNDRDIDLLFPGLTIADEMPALPHLIAMTIAVDDLDQTAELLTKNGIAPQKIANGTLRVNPAKACGLLLEFTAG</sequence>
<evidence type="ECO:0000259" key="1">
    <source>
        <dbReference type="Pfam" id="PF13468"/>
    </source>
</evidence>
<dbReference type="PANTHER" id="PTHR40265:SF1">
    <property type="entry name" value="GLYOXALASE-LIKE DOMAIN-CONTAINING PROTEIN"/>
    <property type="match status" value="1"/>
</dbReference>
<evidence type="ECO:0000313" key="3">
    <source>
        <dbReference type="Proteomes" id="UP000664761"/>
    </source>
</evidence>
<proteinExistence type="predicted"/>
<dbReference type="Proteomes" id="UP000664761">
    <property type="component" value="Unassembled WGS sequence"/>
</dbReference>
<dbReference type="Gene3D" id="3.10.180.10">
    <property type="entry name" value="2,3-Dihydroxybiphenyl 1,2-Dioxygenase, domain 1"/>
    <property type="match status" value="1"/>
</dbReference>
<feature type="domain" description="Glyoxalase-like" evidence="1">
    <location>
        <begin position="8"/>
        <end position="188"/>
    </location>
</feature>
<name>A0ABS3F3V9_9PROT</name>
<dbReference type="InterPro" id="IPR029068">
    <property type="entry name" value="Glyas_Bleomycin-R_OHBP_Dase"/>
</dbReference>
<accession>A0ABS3F3V9</accession>